<dbReference type="GO" id="GO:0004553">
    <property type="term" value="F:hydrolase activity, hydrolyzing O-glycosyl compounds"/>
    <property type="evidence" value="ECO:0007669"/>
    <property type="project" value="InterPro"/>
</dbReference>
<keyword evidence="1" id="KW-0378">Hydrolase</keyword>
<gene>
    <name evidence="2" type="ORF">DB44_FI00040</name>
</gene>
<evidence type="ECO:0000256" key="1">
    <source>
        <dbReference type="ARBA" id="ARBA00022801"/>
    </source>
</evidence>
<dbReference type="PATRIC" id="fig|362787.3.peg.1900"/>
<dbReference type="Proteomes" id="UP000031465">
    <property type="component" value="Unassembled WGS sequence"/>
</dbReference>
<dbReference type="AlphaFoldDB" id="A0A0C1GZ87"/>
<dbReference type="Gene3D" id="3.20.20.300">
    <property type="entry name" value="Glycoside hydrolase, family 3, N-terminal domain"/>
    <property type="match status" value="1"/>
</dbReference>
<accession>A0A0C1GZ87</accession>
<name>A0A0C1GZ87_9BACT</name>
<dbReference type="EMBL" id="JSAN01000131">
    <property type="protein sequence ID" value="KIC70904.1"/>
    <property type="molecule type" value="Genomic_DNA"/>
</dbReference>
<sequence length="109" mass="12624">MFTIISKKFPFIYKKNLLLLFFLLVSLKAENTVPKLEDLTLEEKIGQLLIVHFRGEDCNKEALQMIYEAHVGGIIYYPWSNGLNSPLQIQHLSAHLQAEAFQKKIKSLY</sequence>
<dbReference type="SUPFAM" id="SSF51445">
    <property type="entry name" value="(Trans)glycosidases"/>
    <property type="match status" value="1"/>
</dbReference>
<reference evidence="2 3" key="1">
    <citation type="journal article" date="2014" name="Mol. Biol. Evol.">
        <title>Massive expansion of Ubiquitination-related gene families within the Chlamydiae.</title>
        <authorList>
            <person name="Domman D."/>
            <person name="Collingro A."/>
            <person name="Lagkouvardos I."/>
            <person name="Gehre L."/>
            <person name="Weinmaier T."/>
            <person name="Rattei T."/>
            <person name="Subtil A."/>
            <person name="Horn M."/>
        </authorList>
    </citation>
    <scope>NUCLEOTIDE SEQUENCE [LARGE SCALE GENOMIC DNA]</scope>
    <source>
        <strain evidence="2 3">EI2</strain>
    </source>
</reference>
<dbReference type="InterPro" id="IPR036962">
    <property type="entry name" value="Glyco_hydro_3_N_sf"/>
</dbReference>
<proteinExistence type="predicted"/>
<protein>
    <submittedName>
        <fullName evidence="2">Uncharacterized protein</fullName>
    </submittedName>
</protein>
<evidence type="ECO:0000313" key="2">
    <source>
        <dbReference type="EMBL" id="KIC70904.1"/>
    </source>
</evidence>
<dbReference type="GO" id="GO:0005975">
    <property type="term" value="P:carbohydrate metabolic process"/>
    <property type="evidence" value="ECO:0007669"/>
    <property type="project" value="InterPro"/>
</dbReference>
<dbReference type="InterPro" id="IPR017853">
    <property type="entry name" value="GH"/>
</dbReference>
<organism evidence="2 3">
    <name type="scientific">Candidatus Protochlamydia amoebophila</name>
    <dbReference type="NCBI Taxonomy" id="362787"/>
    <lineage>
        <taxon>Bacteria</taxon>
        <taxon>Pseudomonadati</taxon>
        <taxon>Chlamydiota</taxon>
        <taxon>Chlamydiia</taxon>
        <taxon>Parachlamydiales</taxon>
        <taxon>Parachlamydiaceae</taxon>
        <taxon>Candidatus Protochlamydia</taxon>
    </lineage>
</organism>
<comment type="caution">
    <text evidence="2">The sequence shown here is derived from an EMBL/GenBank/DDBJ whole genome shotgun (WGS) entry which is preliminary data.</text>
</comment>
<evidence type="ECO:0000313" key="3">
    <source>
        <dbReference type="Proteomes" id="UP000031465"/>
    </source>
</evidence>